<evidence type="ECO:0000256" key="5">
    <source>
        <dbReference type="ARBA" id="ARBA00023136"/>
    </source>
</evidence>
<dbReference type="InterPro" id="IPR038766">
    <property type="entry name" value="Membrane_comp_ABC_pdt"/>
</dbReference>
<keyword evidence="3 6" id="KW-0812">Transmembrane</keyword>
<feature type="transmembrane region" description="Helical" evidence="6">
    <location>
        <begin position="417"/>
        <end position="441"/>
    </location>
</feature>
<name>A0A1G9EJU7_9BACT</name>
<comment type="subcellular location">
    <subcellularLocation>
        <location evidence="1">Cell membrane</location>
        <topology evidence="1">Multi-pass membrane protein</topology>
    </subcellularLocation>
</comment>
<accession>A0A1G9EJU7</accession>
<feature type="transmembrane region" description="Helical" evidence="6">
    <location>
        <begin position="296"/>
        <end position="325"/>
    </location>
</feature>
<feature type="transmembrane region" description="Helical" evidence="6">
    <location>
        <begin position="251"/>
        <end position="275"/>
    </location>
</feature>
<dbReference type="PANTHER" id="PTHR30287">
    <property type="entry name" value="MEMBRANE COMPONENT OF PREDICTED ABC SUPERFAMILY METABOLITE UPTAKE TRANSPORTER"/>
    <property type="match status" value="1"/>
</dbReference>
<dbReference type="GO" id="GO:0005886">
    <property type="term" value="C:plasma membrane"/>
    <property type="evidence" value="ECO:0007669"/>
    <property type="project" value="UniProtKB-SubCell"/>
</dbReference>
<dbReference type="AlphaFoldDB" id="A0A1G9EJU7"/>
<dbReference type="InterPro" id="IPR025857">
    <property type="entry name" value="MacB_PCD"/>
</dbReference>
<dbReference type="EMBL" id="FNFO01000003">
    <property type="protein sequence ID" value="SDK76353.1"/>
    <property type="molecule type" value="Genomic_DNA"/>
</dbReference>
<feature type="transmembrane region" description="Helical" evidence="6">
    <location>
        <begin position="768"/>
        <end position="799"/>
    </location>
</feature>
<organism evidence="9 10">
    <name type="scientific">Catalinimonas alkaloidigena</name>
    <dbReference type="NCBI Taxonomy" id="1075417"/>
    <lineage>
        <taxon>Bacteria</taxon>
        <taxon>Pseudomonadati</taxon>
        <taxon>Bacteroidota</taxon>
        <taxon>Cytophagia</taxon>
        <taxon>Cytophagales</taxon>
        <taxon>Catalimonadaceae</taxon>
        <taxon>Catalinimonas</taxon>
    </lineage>
</organism>
<evidence type="ECO:0000259" key="7">
    <source>
        <dbReference type="Pfam" id="PF02687"/>
    </source>
</evidence>
<dbReference type="Proteomes" id="UP000198510">
    <property type="component" value="Unassembled WGS sequence"/>
</dbReference>
<evidence type="ECO:0000313" key="9">
    <source>
        <dbReference type="EMBL" id="SDK76353.1"/>
    </source>
</evidence>
<dbReference type="Pfam" id="PF02687">
    <property type="entry name" value="FtsX"/>
    <property type="match status" value="2"/>
</dbReference>
<feature type="transmembrane region" description="Helical" evidence="6">
    <location>
        <begin position="723"/>
        <end position="747"/>
    </location>
</feature>
<feature type="domain" description="ABC3 transporter permease C-terminal" evidence="7">
    <location>
        <begin position="727"/>
        <end position="840"/>
    </location>
</feature>
<evidence type="ECO:0000313" key="10">
    <source>
        <dbReference type="Proteomes" id="UP000198510"/>
    </source>
</evidence>
<sequence length="848" mass="92336">MAWRDSRKNRGRLALFMAAIVLGIAALVAINSFGYNLRRDIDRQARELLGADLMLDRNLAPDSALQHVVDSIVALAPEQKVAQEVSFASMVYFPKTEGTRLVQVRALSGEYPFYGDFETLPQIDFAAQRGALVDQTVMSQFGVAVGDSVRVGTVTLPIVARLQKAPDQSGITATVAPVVYIPGAELEEAGLVQRGSRVKYRYFFKLNATQLDIPVLADSLEAQLKVARVDVETVDDRKASLGRGFRDLTRFLNLVAFVALLLGCVGVGSAVFVYVREKLPSVAVMRCLGTPGNQAFLIYLIQIAGIGLLGAVVGSAIGSSVQSLLPKLLQDFLMFEVTSDVSGRAFAEGVLTGLLVSVLFALPPLLSIRRVSPLLALRASYEPAQNGRDPWLYGVYVLIGLFIFGFTWWQLRSWQEALSFSGAILLAFLLLAGVAYATIWLTRRFFPVGWSFVWRQGLASLFRPNNQTMTLLIAVGLGTALITTLYFTQQLLLSQVAFTGKAGRPNMVLFDIQPTQREAVAALTRANGLPVLQEVPIVTMRLAEINGRSREALLADTTADVSEGSLNREYRVTYRDSLISSETLTDGVWQGTAPAGVLPAISIEEGFARRMGVELGDTVTFDVQGRRVETQVGSFREIDWNRVQTNFLVVFPTGVLEAAPQFFVLLTRLPQAGNSPAAAVAAPAVEKAAAFQRALVQQFPNVSVVDLTLILDTLSDVLDKIAFVIRFMAGFSILTGLIVLTGSVLVSRFQRLGESVLLRTLGANRRQILRITVVEYLMLGLLASLSGVGLSLLASWGLAYFVFEVPFVPDFWPVLATSAVITLLTIAIGLSGNRGILRRPPLEVLRVQ</sequence>
<dbReference type="Pfam" id="PF12704">
    <property type="entry name" value="MacB_PCD"/>
    <property type="match status" value="1"/>
</dbReference>
<dbReference type="PANTHER" id="PTHR30287:SF1">
    <property type="entry name" value="INNER MEMBRANE PROTEIN"/>
    <property type="match status" value="1"/>
</dbReference>
<evidence type="ECO:0000256" key="2">
    <source>
        <dbReference type="ARBA" id="ARBA00022475"/>
    </source>
</evidence>
<feature type="transmembrane region" description="Helical" evidence="6">
    <location>
        <begin position="469"/>
        <end position="487"/>
    </location>
</feature>
<feature type="transmembrane region" description="Helical" evidence="6">
    <location>
        <begin position="811"/>
        <end position="830"/>
    </location>
</feature>
<evidence type="ECO:0000259" key="8">
    <source>
        <dbReference type="Pfam" id="PF12704"/>
    </source>
</evidence>
<feature type="domain" description="MacB-like periplasmic core" evidence="8">
    <location>
        <begin position="14"/>
        <end position="189"/>
    </location>
</feature>
<gene>
    <name evidence="9" type="ORF">SAMN05421823_103497</name>
</gene>
<evidence type="ECO:0000256" key="3">
    <source>
        <dbReference type="ARBA" id="ARBA00022692"/>
    </source>
</evidence>
<feature type="transmembrane region" description="Helical" evidence="6">
    <location>
        <begin position="12"/>
        <end position="35"/>
    </location>
</feature>
<evidence type="ECO:0000256" key="1">
    <source>
        <dbReference type="ARBA" id="ARBA00004651"/>
    </source>
</evidence>
<proteinExistence type="predicted"/>
<protein>
    <submittedName>
        <fullName evidence="9">Putative ABC transport system permease protein</fullName>
    </submittedName>
</protein>
<keyword evidence="5 6" id="KW-0472">Membrane</keyword>
<keyword evidence="10" id="KW-1185">Reference proteome</keyword>
<feature type="transmembrane region" description="Helical" evidence="6">
    <location>
        <begin position="345"/>
        <end position="369"/>
    </location>
</feature>
<dbReference type="InterPro" id="IPR003838">
    <property type="entry name" value="ABC3_permease_C"/>
</dbReference>
<evidence type="ECO:0000256" key="4">
    <source>
        <dbReference type="ARBA" id="ARBA00022989"/>
    </source>
</evidence>
<evidence type="ECO:0000256" key="6">
    <source>
        <dbReference type="SAM" id="Phobius"/>
    </source>
</evidence>
<feature type="transmembrane region" description="Helical" evidence="6">
    <location>
        <begin position="390"/>
        <end position="411"/>
    </location>
</feature>
<keyword evidence="2" id="KW-1003">Cell membrane</keyword>
<keyword evidence="4 6" id="KW-1133">Transmembrane helix</keyword>
<feature type="domain" description="ABC3 transporter permease C-terminal" evidence="7">
    <location>
        <begin position="254"/>
        <end position="373"/>
    </location>
</feature>
<reference evidence="9 10" key="1">
    <citation type="submission" date="2016-10" db="EMBL/GenBank/DDBJ databases">
        <authorList>
            <person name="de Groot N.N."/>
        </authorList>
    </citation>
    <scope>NUCLEOTIDE SEQUENCE [LARGE SCALE GENOMIC DNA]</scope>
    <source>
        <strain evidence="9 10">DSM 25186</strain>
    </source>
</reference>
<dbReference type="STRING" id="1075417.SAMN05421823_103497"/>